<evidence type="ECO:0000313" key="3">
    <source>
        <dbReference type="Proteomes" id="UP000571817"/>
    </source>
</evidence>
<gene>
    <name evidence="2" type="ORF">HNR15_002698</name>
</gene>
<comment type="caution">
    <text evidence="2">The sequence shown here is derived from an EMBL/GenBank/DDBJ whole genome shotgun (WGS) entry which is preliminary data.</text>
</comment>
<keyword evidence="1" id="KW-1133">Transmembrane helix</keyword>
<feature type="transmembrane region" description="Helical" evidence="1">
    <location>
        <begin position="464"/>
        <end position="486"/>
    </location>
</feature>
<feature type="transmembrane region" description="Helical" evidence="1">
    <location>
        <begin position="366"/>
        <end position="390"/>
    </location>
</feature>
<evidence type="ECO:0000313" key="2">
    <source>
        <dbReference type="EMBL" id="NYJ75735.1"/>
    </source>
</evidence>
<keyword evidence="1" id="KW-0812">Transmembrane</keyword>
<sequence>MTRRWLIVCVLVLASGLGGVLLTSVLTHRPALQQISQPGPIVVVRVPQLDWNSTSTTANPTLYSLARKGAVGAMLTRDLSGHSCTGDAWLTLSAGTRTAVGAVVKETLPGAAVGQCPRVPTATLTSASTGYFPQWSQWRKIALSRTPKADIGRLASTAAAAHQCVTAVGAGASLGAADRQGKVAHYVPRVSQADFTSCPITLVSLTTGDDSALRQVVAKVPADATLVVASLADDASREHLRSVVITGPGVPHGRLTSLNTRQIGMIGTVDLTALILHRFGSAAPTLPEARVPSVEPSSSAYGPVTLARDLGQELAVQHSVLRTFFPRALIIGAVIVVLGVLLWRLGVWRTRRAERSTASHPFLRAGIGVTAGALASLPAATFLIGVLPWYRTGHPGVALTAGVLLIAVAISVIAWAGPWRRHPIGPLLVILVVTGYTVLDDAMHGSRLQLTSMMGLQPLYGGRYYGMGNVGYAMLATSALLIAALLADALIRAGRRDLATATVVLVAVPAILVDGSPAWGADAGGPVAMIPAFAYLALNAAGLRVTWQRVAMIGGSTALVVGGLAVLDYLRPPKYRTHLGDFVAGLRHHGQAGTLGRIGKLNAQMLTSSPLTLFVPLLLVLAVVVLVAPSRRFSRPIARLWSQIPFLGNGLAAAVICWVIGFFANDSGTGIPPIGMLIAAPLLVVLATIPSRQRHERPASGHAADLHPAPEG</sequence>
<feature type="transmembrane region" description="Helical" evidence="1">
    <location>
        <begin position="424"/>
        <end position="444"/>
    </location>
</feature>
<keyword evidence="1" id="KW-0472">Membrane</keyword>
<reference evidence="2 3" key="1">
    <citation type="submission" date="2020-07" db="EMBL/GenBank/DDBJ databases">
        <title>Sequencing the genomes of 1000 actinobacteria strains.</title>
        <authorList>
            <person name="Klenk H.-P."/>
        </authorList>
    </citation>
    <scope>NUCLEOTIDE SEQUENCE [LARGE SCALE GENOMIC DNA]</scope>
    <source>
        <strain evidence="2 3">DSM 29531</strain>
    </source>
</reference>
<evidence type="ECO:0000256" key="1">
    <source>
        <dbReference type="SAM" id="Phobius"/>
    </source>
</evidence>
<keyword evidence="3" id="KW-1185">Reference proteome</keyword>
<feature type="transmembrane region" description="Helical" evidence="1">
    <location>
        <begin position="640"/>
        <end position="664"/>
    </location>
</feature>
<feature type="transmembrane region" description="Helical" evidence="1">
    <location>
        <begin position="550"/>
        <end position="570"/>
    </location>
</feature>
<feature type="transmembrane region" description="Helical" evidence="1">
    <location>
        <begin position="611"/>
        <end position="628"/>
    </location>
</feature>
<feature type="transmembrane region" description="Helical" evidence="1">
    <location>
        <begin position="324"/>
        <end position="345"/>
    </location>
</feature>
<feature type="transmembrane region" description="Helical" evidence="1">
    <location>
        <begin position="670"/>
        <end position="689"/>
    </location>
</feature>
<dbReference type="EMBL" id="JACCFW010000001">
    <property type="protein sequence ID" value="NYJ75735.1"/>
    <property type="molecule type" value="Genomic_DNA"/>
</dbReference>
<feature type="transmembrane region" description="Helical" evidence="1">
    <location>
        <begin position="498"/>
        <end position="519"/>
    </location>
</feature>
<feature type="transmembrane region" description="Helical" evidence="1">
    <location>
        <begin position="396"/>
        <end position="417"/>
    </location>
</feature>
<proteinExistence type="predicted"/>
<dbReference type="AlphaFoldDB" id="A0A853DNL0"/>
<accession>A0A853DNL0</accession>
<organism evidence="2 3">
    <name type="scientific">Allobranchiibius huperziae</name>
    <dbReference type="NCBI Taxonomy" id="1874116"/>
    <lineage>
        <taxon>Bacteria</taxon>
        <taxon>Bacillati</taxon>
        <taxon>Actinomycetota</taxon>
        <taxon>Actinomycetes</taxon>
        <taxon>Micrococcales</taxon>
        <taxon>Dermacoccaceae</taxon>
        <taxon>Allobranchiibius</taxon>
    </lineage>
</organism>
<protein>
    <submittedName>
        <fullName evidence="2">Uncharacterized membrane protein YidH (DUF202 family)</fullName>
    </submittedName>
</protein>
<name>A0A853DNL0_9MICO</name>
<dbReference type="Proteomes" id="UP000571817">
    <property type="component" value="Unassembled WGS sequence"/>
</dbReference>
<feature type="transmembrane region" description="Helical" evidence="1">
    <location>
        <begin position="525"/>
        <end position="543"/>
    </location>
</feature>
<dbReference type="RefSeq" id="WP_179482632.1">
    <property type="nucleotide sequence ID" value="NZ_JACCFW010000001.1"/>
</dbReference>